<proteinExistence type="predicted"/>
<name>A0A9D1Z6X2_9FIRM</name>
<evidence type="ECO:0008006" key="4">
    <source>
        <dbReference type="Google" id="ProtNLM"/>
    </source>
</evidence>
<feature type="transmembrane region" description="Helical" evidence="1">
    <location>
        <begin position="12"/>
        <end position="34"/>
    </location>
</feature>
<evidence type="ECO:0000313" key="3">
    <source>
        <dbReference type="Proteomes" id="UP000824135"/>
    </source>
</evidence>
<feature type="transmembrane region" description="Helical" evidence="1">
    <location>
        <begin position="68"/>
        <end position="87"/>
    </location>
</feature>
<feature type="transmembrane region" description="Helical" evidence="1">
    <location>
        <begin position="93"/>
        <end position="111"/>
    </location>
</feature>
<dbReference type="EMBL" id="DXCO01000012">
    <property type="protein sequence ID" value="HIY77704.1"/>
    <property type="molecule type" value="Genomic_DNA"/>
</dbReference>
<reference evidence="2" key="1">
    <citation type="journal article" date="2021" name="PeerJ">
        <title>Extensive microbial diversity within the chicken gut microbiome revealed by metagenomics and culture.</title>
        <authorList>
            <person name="Gilroy R."/>
            <person name="Ravi A."/>
            <person name="Getino M."/>
            <person name="Pursley I."/>
            <person name="Horton D.L."/>
            <person name="Alikhan N.F."/>
            <person name="Baker D."/>
            <person name="Gharbi K."/>
            <person name="Hall N."/>
            <person name="Watson M."/>
            <person name="Adriaenssens E.M."/>
            <person name="Foster-Nyarko E."/>
            <person name="Jarju S."/>
            <person name="Secka A."/>
            <person name="Antonio M."/>
            <person name="Oren A."/>
            <person name="Chaudhuri R.R."/>
            <person name="La Ragione R."/>
            <person name="Hildebrand F."/>
            <person name="Pallen M.J."/>
        </authorList>
    </citation>
    <scope>NUCLEOTIDE SEQUENCE</scope>
    <source>
        <strain evidence="2">CHK199-9574</strain>
    </source>
</reference>
<protein>
    <recommendedName>
        <fullName evidence="4">NfeD-like C-terminal domain-containing protein</fullName>
    </recommendedName>
</protein>
<accession>A0A9D1Z6X2</accession>
<dbReference type="InterPro" id="IPR012340">
    <property type="entry name" value="NA-bd_OB-fold"/>
</dbReference>
<reference evidence="2" key="2">
    <citation type="submission" date="2021-04" db="EMBL/GenBank/DDBJ databases">
        <authorList>
            <person name="Gilroy R."/>
        </authorList>
    </citation>
    <scope>NUCLEOTIDE SEQUENCE</scope>
    <source>
        <strain evidence="2">CHK199-9574</strain>
    </source>
</reference>
<gene>
    <name evidence="2" type="ORF">H9728_01535</name>
</gene>
<evidence type="ECO:0000256" key="1">
    <source>
        <dbReference type="SAM" id="Phobius"/>
    </source>
</evidence>
<keyword evidence="1" id="KW-1133">Transmembrane helix</keyword>
<dbReference type="Gene3D" id="2.40.50.140">
    <property type="entry name" value="Nucleic acid-binding proteins"/>
    <property type="match status" value="1"/>
</dbReference>
<dbReference type="Proteomes" id="UP000824135">
    <property type="component" value="Unassembled WGS sequence"/>
</dbReference>
<sequence length="194" mass="20703">MDWFRQLSGLEIAYFVIACVGTLLLIIQIILMIVGAESDADLDTDTDGDGALDSHTDTGVSLFTTKGLTAFFAIGGWTGMVLLSYNINTGLSIGVSVAAGLVAYVVVWLIMRAVVKLQENGTVDYATAVGKCATVYVSIPPKRSGRGKITLTLQGRFTEADAVTDEEERIPVDGEVEIVGSTGDFFVVKRKKAD</sequence>
<keyword evidence="1" id="KW-0472">Membrane</keyword>
<keyword evidence="1" id="KW-0812">Transmembrane</keyword>
<dbReference type="AlphaFoldDB" id="A0A9D1Z6X2"/>
<evidence type="ECO:0000313" key="2">
    <source>
        <dbReference type="EMBL" id="HIY77704.1"/>
    </source>
</evidence>
<organism evidence="2 3">
    <name type="scientific">Candidatus Borkfalkia excrementavium</name>
    <dbReference type="NCBI Taxonomy" id="2838505"/>
    <lineage>
        <taxon>Bacteria</taxon>
        <taxon>Bacillati</taxon>
        <taxon>Bacillota</taxon>
        <taxon>Clostridia</taxon>
        <taxon>Christensenellales</taxon>
        <taxon>Christensenellaceae</taxon>
        <taxon>Candidatus Borkfalkia</taxon>
    </lineage>
</organism>
<comment type="caution">
    <text evidence="2">The sequence shown here is derived from an EMBL/GenBank/DDBJ whole genome shotgun (WGS) entry which is preliminary data.</text>
</comment>